<keyword evidence="2" id="KW-1185">Reference proteome</keyword>
<dbReference type="EMBL" id="JAHRIP010075626">
    <property type="protein sequence ID" value="MEQ2310315.1"/>
    <property type="molecule type" value="Genomic_DNA"/>
</dbReference>
<comment type="caution">
    <text evidence="1">The sequence shown here is derived from an EMBL/GenBank/DDBJ whole genome shotgun (WGS) entry which is preliminary data.</text>
</comment>
<gene>
    <name evidence="1" type="ORF">AMECASPLE_007635</name>
</gene>
<accession>A0ABV0ZW05</accession>
<organism evidence="1 2">
    <name type="scientific">Ameca splendens</name>
    <dbReference type="NCBI Taxonomy" id="208324"/>
    <lineage>
        <taxon>Eukaryota</taxon>
        <taxon>Metazoa</taxon>
        <taxon>Chordata</taxon>
        <taxon>Craniata</taxon>
        <taxon>Vertebrata</taxon>
        <taxon>Euteleostomi</taxon>
        <taxon>Actinopterygii</taxon>
        <taxon>Neopterygii</taxon>
        <taxon>Teleostei</taxon>
        <taxon>Neoteleostei</taxon>
        <taxon>Acanthomorphata</taxon>
        <taxon>Ovalentaria</taxon>
        <taxon>Atherinomorphae</taxon>
        <taxon>Cyprinodontiformes</taxon>
        <taxon>Goodeidae</taxon>
        <taxon>Ameca</taxon>
    </lineage>
</organism>
<proteinExistence type="predicted"/>
<evidence type="ECO:0000313" key="1">
    <source>
        <dbReference type="EMBL" id="MEQ2310315.1"/>
    </source>
</evidence>
<reference evidence="1 2" key="1">
    <citation type="submission" date="2021-06" db="EMBL/GenBank/DDBJ databases">
        <authorList>
            <person name="Palmer J.M."/>
        </authorList>
    </citation>
    <scope>NUCLEOTIDE SEQUENCE [LARGE SCALE GENOMIC DNA]</scope>
    <source>
        <strain evidence="1 2">AS_MEX2019</strain>
        <tissue evidence="1">Muscle</tissue>
    </source>
</reference>
<sequence length="71" mass="8184">MAVAFFQQDRAPYKKAKESSGIFLRINKNFKIHGGPNLEDLKDQLLTFWCQIQPHTCRGLEESIPPQNEPL</sequence>
<protein>
    <submittedName>
        <fullName evidence="1">Uncharacterized protein</fullName>
    </submittedName>
</protein>
<dbReference type="Proteomes" id="UP001469553">
    <property type="component" value="Unassembled WGS sequence"/>
</dbReference>
<evidence type="ECO:0000313" key="2">
    <source>
        <dbReference type="Proteomes" id="UP001469553"/>
    </source>
</evidence>
<name>A0ABV0ZW05_9TELE</name>